<feature type="transmembrane region" description="Helical" evidence="1">
    <location>
        <begin position="166"/>
        <end position="183"/>
    </location>
</feature>
<dbReference type="EMBL" id="FOGD01000001">
    <property type="protein sequence ID" value="SEQ27550.1"/>
    <property type="molecule type" value="Genomic_DNA"/>
</dbReference>
<feature type="transmembrane region" description="Helical" evidence="1">
    <location>
        <begin position="615"/>
        <end position="634"/>
    </location>
</feature>
<keyword evidence="1" id="KW-0812">Transmembrane</keyword>
<evidence type="ECO:0000313" key="4">
    <source>
        <dbReference type="EMBL" id="SEQ27550.1"/>
    </source>
</evidence>
<dbReference type="AlphaFoldDB" id="A0A1H9EPB0"/>
<organism evidence="4 5">
    <name type="scientific">Giesbergeria anulus</name>
    <dbReference type="NCBI Taxonomy" id="180197"/>
    <lineage>
        <taxon>Bacteria</taxon>
        <taxon>Pseudomonadati</taxon>
        <taxon>Pseudomonadota</taxon>
        <taxon>Betaproteobacteria</taxon>
        <taxon>Burkholderiales</taxon>
        <taxon>Comamonadaceae</taxon>
        <taxon>Giesbergeria</taxon>
    </lineage>
</organism>
<reference evidence="4 5" key="1">
    <citation type="submission" date="2016-10" db="EMBL/GenBank/DDBJ databases">
        <authorList>
            <person name="de Groot N.N."/>
        </authorList>
    </citation>
    <scope>NUCLEOTIDE SEQUENCE [LARGE SCALE GENOMIC DNA]</scope>
    <source>
        <strain evidence="4 5">ATCC 35958</strain>
    </source>
</reference>
<sequence length="857" mass="96207">MFFANLAFYYIRFFCLFFLVVSINFFITTNSFAEISNESTTKIYGYIESNQYNPESSSIHIVGWAFNDKIQRNAIDFEIQIDGQPVKNKNFSTTVRNDLVQHFGTPAAQQAGFTLDAETSAPLYPGRHQLSITAKFDNSSSLPLTFLSGQPATFSIQSPSTPRRHWVLAGILTITIGFLLFNFRSNIWERIGIFVSQNQRGLAFSLLGIFVALVSLGITGSSVQLLLGKKGDASTPFLNTESAVQRLLLKPRPIRSDEWRVMAPNALAQVNHHPPFPIINQNIGLEGQNMLIIGMTGVPVWHPSSISRPATWGFFFLPLSQALSWHWFFPIFSCLLALWGLLNLFIPERSGRNLAASALFCLAPYAAGWSHWPLYTVFFPTAAVLLTIQISQLHSKWSIYWRSIVLGVLLAGFALILYPPWQITVASLYATLFLSYIIEQRLKLKFNKHTFAAFAIASLLCTFIIFLWWVDARDAIQAMRNTVYPGQRAALHGGDQSWLLLFRGNSNLDTLSHLKISKFNESEFSSYMVLIIPLLAFSIFSIYKKSARWTLWSGWLIFVTFLLVFYMLGVPVWFAKAIFWDVVPSLRLDLALGLSCTFALAFVEYQWTAPKSTSIILAGISMLLALAGLIFIPIEFYSSASSLFVGSVVICIFLMSYWLLRGHIAQAIALNIAIYILATVSFHPTSIAPKHVFIDKEVEKFIQKSENSSVRNRVLVISDTTAEPMSLFAAGVPVINGTFYYPQFTFWHNLKIAASEINTINRYQHLTFKLDGTQDNPFGYLVHSPALDAVQITLDATRFDFSTTGAEVLTAPEKHLNALKSNAQLHHLGNHQGWSWYAVKSSAITKPSDLKGLNVVR</sequence>
<keyword evidence="5" id="KW-1185">Reference proteome</keyword>
<evidence type="ECO:0000259" key="2">
    <source>
        <dbReference type="Pfam" id="PF24672"/>
    </source>
</evidence>
<dbReference type="InterPro" id="IPR056074">
    <property type="entry name" value="DUF7657"/>
</dbReference>
<feature type="transmembrane region" description="Helical" evidence="1">
    <location>
        <begin position="586"/>
        <end position="603"/>
    </location>
</feature>
<feature type="domain" description="DUF7654" evidence="2">
    <location>
        <begin position="695"/>
        <end position="840"/>
    </location>
</feature>
<feature type="transmembrane region" description="Helical" evidence="1">
    <location>
        <begin position="555"/>
        <end position="574"/>
    </location>
</feature>
<keyword evidence="1" id="KW-1133">Transmembrane helix</keyword>
<protein>
    <submittedName>
        <fullName evidence="4">Uncharacterized protein</fullName>
    </submittedName>
</protein>
<feature type="transmembrane region" description="Helical" evidence="1">
    <location>
        <begin position="667"/>
        <end position="684"/>
    </location>
</feature>
<dbReference type="Pfam" id="PF24672">
    <property type="entry name" value="DUF7654"/>
    <property type="match status" value="1"/>
</dbReference>
<accession>A0A1H9EPB0</accession>
<proteinExistence type="predicted"/>
<evidence type="ECO:0000256" key="1">
    <source>
        <dbReference type="SAM" id="Phobius"/>
    </source>
</evidence>
<evidence type="ECO:0000259" key="3">
    <source>
        <dbReference type="Pfam" id="PF24677"/>
    </source>
</evidence>
<feature type="transmembrane region" description="Helical" evidence="1">
    <location>
        <begin position="327"/>
        <end position="346"/>
    </location>
</feature>
<feature type="transmembrane region" description="Helical" evidence="1">
    <location>
        <begin position="640"/>
        <end position="660"/>
    </location>
</feature>
<keyword evidence="1" id="KW-0472">Membrane</keyword>
<feature type="transmembrane region" description="Helical" evidence="1">
    <location>
        <begin position="203"/>
        <end position="227"/>
    </location>
</feature>
<dbReference type="Pfam" id="PF24677">
    <property type="entry name" value="DUF7657"/>
    <property type="match status" value="1"/>
</dbReference>
<dbReference type="InterPro" id="IPR056071">
    <property type="entry name" value="DUF7654"/>
</dbReference>
<dbReference type="Proteomes" id="UP000199766">
    <property type="component" value="Unassembled WGS sequence"/>
</dbReference>
<feature type="transmembrane region" description="Helical" evidence="1">
    <location>
        <begin position="423"/>
        <end position="439"/>
    </location>
</feature>
<evidence type="ECO:0000313" key="5">
    <source>
        <dbReference type="Proteomes" id="UP000199766"/>
    </source>
</evidence>
<feature type="transmembrane region" description="Helical" evidence="1">
    <location>
        <begin position="6"/>
        <end position="27"/>
    </location>
</feature>
<feature type="transmembrane region" description="Helical" evidence="1">
    <location>
        <begin position="451"/>
        <end position="470"/>
    </location>
</feature>
<name>A0A1H9EPB0_9BURK</name>
<feature type="transmembrane region" description="Helical" evidence="1">
    <location>
        <begin position="399"/>
        <end position="417"/>
    </location>
</feature>
<dbReference type="STRING" id="180197.SAMN02982919_00346"/>
<feature type="transmembrane region" description="Helical" evidence="1">
    <location>
        <begin position="524"/>
        <end position="543"/>
    </location>
</feature>
<gene>
    <name evidence="4" type="ORF">SAMN02982919_00346</name>
</gene>
<feature type="transmembrane region" description="Helical" evidence="1">
    <location>
        <begin position="366"/>
        <end position="387"/>
    </location>
</feature>
<feature type="domain" description="DUF7657" evidence="3">
    <location>
        <begin position="204"/>
        <end position="603"/>
    </location>
</feature>